<sequence length="136" mass="14686">MLSKNKIAVNTVKGLLSDIAYASKSVAAPPPLATIIHRSVQRRREAAMAYREGGREDLAAAEDAERAVLETYLPEQMSEEEIEKRAREVAERVGAAGVKDVGKVMKVLGLEIDEAVAPKKLMAEVAKRVLASMGKA</sequence>
<dbReference type="Gene3D" id="1.10.1510.10">
    <property type="entry name" value="Uncharacterised protein YqeY/AIM41 PF09424, N-terminal domain"/>
    <property type="match status" value="1"/>
</dbReference>
<dbReference type="OrthoDB" id="538640at2759"/>
<dbReference type="InterPro" id="IPR042184">
    <property type="entry name" value="YqeY/Aim41_N"/>
</dbReference>
<dbReference type="PANTHER" id="PTHR28055">
    <property type="entry name" value="ALTERED INHERITANCE OF MITOCHONDRIA PROTEIN 41, MITOCHONDRIAL"/>
    <property type="match status" value="1"/>
</dbReference>
<evidence type="ECO:0000313" key="2">
    <source>
        <dbReference type="EMBL" id="RKO84135.1"/>
    </source>
</evidence>
<reference evidence="3" key="1">
    <citation type="journal article" date="2018" name="Nat. Microbiol.">
        <title>Leveraging single-cell genomics to expand the fungal tree of life.</title>
        <authorList>
            <person name="Ahrendt S.R."/>
            <person name="Quandt C.A."/>
            <person name="Ciobanu D."/>
            <person name="Clum A."/>
            <person name="Salamov A."/>
            <person name="Andreopoulos B."/>
            <person name="Cheng J.F."/>
            <person name="Woyke T."/>
            <person name="Pelin A."/>
            <person name="Henrissat B."/>
            <person name="Reynolds N.K."/>
            <person name="Benny G.L."/>
            <person name="Smith M.E."/>
            <person name="James T.Y."/>
            <person name="Grigoriev I.V."/>
        </authorList>
    </citation>
    <scope>NUCLEOTIDE SEQUENCE [LARGE SCALE GENOMIC DNA]</scope>
</reference>
<dbReference type="GO" id="GO:0005739">
    <property type="term" value="C:mitochondrion"/>
    <property type="evidence" value="ECO:0007669"/>
    <property type="project" value="UniProtKB-SubCell"/>
</dbReference>
<dbReference type="Proteomes" id="UP000269721">
    <property type="component" value="Unassembled WGS sequence"/>
</dbReference>
<comment type="similarity">
    <text evidence="1">Belongs to the AIM41 family.</text>
</comment>
<dbReference type="PANTHER" id="PTHR28055:SF1">
    <property type="entry name" value="ALTERED INHERITANCE OF MITOCHONDRIA PROTEIN 41, MITOCHONDRIAL"/>
    <property type="match status" value="1"/>
</dbReference>
<dbReference type="GO" id="GO:0016884">
    <property type="term" value="F:carbon-nitrogen ligase activity, with glutamine as amido-N-donor"/>
    <property type="evidence" value="ECO:0007669"/>
    <property type="project" value="UniProtKB-UniRule"/>
</dbReference>
<protein>
    <recommendedName>
        <fullName evidence="1">Altered inheritance of mitochondria protein 41</fullName>
    </recommendedName>
</protein>
<keyword evidence="3" id="KW-1185">Reference proteome</keyword>
<dbReference type="EMBL" id="ML000454">
    <property type="protein sequence ID" value="RKO84135.1"/>
    <property type="molecule type" value="Genomic_DNA"/>
</dbReference>
<name>A0A4P9VYT9_9FUNG</name>
<dbReference type="SUPFAM" id="SSF89095">
    <property type="entry name" value="GatB/YqeY motif"/>
    <property type="match status" value="1"/>
</dbReference>
<accession>A0A4P9VYT9</accession>
<comment type="subcellular location">
    <subcellularLocation>
        <location evidence="1">Mitochondrion</location>
    </subcellularLocation>
</comment>
<dbReference type="InterPro" id="IPR019004">
    <property type="entry name" value="YqeY/Aim41"/>
</dbReference>
<keyword evidence="1" id="KW-0496">Mitochondrion</keyword>
<gene>
    <name evidence="1" type="primary">AIM41</name>
    <name evidence="2" type="ORF">BDK51DRAFT_29271</name>
</gene>
<dbReference type="Pfam" id="PF09424">
    <property type="entry name" value="YqeY"/>
    <property type="match status" value="1"/>
</dbReference>
<organism evidence="2 3">
    <name type="scientific">Blyttiomyces helicus</name>
    <dbReference type="NCBI Taxonomy" id="388810"/>
    <lineage>
        <taxon>Eukaryota</taxon>
        <taxon>Fungi</taxon>
        <taxon>Fungi incertae sedis</taxon>
        <taxon>Chytridiomycota</taxon>
        <taxon>Chytridiomycota incertae sedis</taxon>
        <taxon>Chytridiomycetes</taxon>
        <taxon>Chytridiomycetes incertae sedis</taxon>
        <taxon>Blyttiomyces</taxon>
    </lineage>
</organism>
<dbReference type="Gene3D" id="1.10.10.410">
    <property type="match status" value="1"/>
</dbReference>
<evidence type="ECO:0000313" key="3">
    <source>
        <dbReference type="Proteomes" id="UP000269721"/>
    </source>
</evidence>
<evidence type="ECO:0000256" key="1">
    <source>
        <dbReference type="RuleBase" id="RU365099"/>
    </source>
</evidence>
<dbReference type="InterPro" id="IPR023168">
    <property type="entry name" value="GatB_Yqey_C_2"/>
</dbReference>
<proteinExistence type="inferred from homology"/>
<dbReference type="AlphaFoldDB" id="A0A4P9VYT9"/>
<dbReference type="InterPro" id="IPR003789">
    <property type="entry name" value="Asn/Gln_tRNA_amidoTrase-B-like"/>
</dbReference>